<dbReference type="InterPro" id="IPR051478">
    <property type="entry name" value="Beta-lactamase-like_AB/R"/>
</dbReference>
<feature type="domain" description="Beta-lactamase-related" evidence="2">
    <location>
        <begin position="107"/>
        <end position="423"/>
    </location>
</feature>
<evidence type="ECO:0000313" key="4">
    <source>
        <dbReference type="EMBL" id="KEF62200.1"/>
    </source>
</evidence>
<reference evidence="4 5" key="1">
    <citation type="submission" date="2013-03" db="EMBL/GenBank/DDBJ databases">
        <title>The Genome Sequence of Exophiala aquamarina CBS 119918.</title>
        <authorList>
            <consortium name="The Broad Institute Genomics Platform"/>
            <person name="Cuomo C."/>
            <person name="de Hoog S."/>
            <person name="Gorbushina A."/>
            <person name="Walker B."/>
            <person name="Young S.K."/>
            <person name="Zeng Q."/>
            <person name="Gargeya S."/>
            <person name="Fitzgerald M."/>
            <person name="Haas B."/>
            <person name="Abouelleil A."/>
            <person name="Allen A.W."/>
            <person name="Alvarado L."/>
            <person name="Arachchi H.M."/>
            <person name="Berlin A.M."/>
            <person name="Chapman S.B."/>
            <person name="Gainer-Dewar J."/>
            <person name="Goldberg J."/>
            <person name="Griggs A."/>
            <person name="Gujja S."/>
            <person name="Hansen M."/>
            <person name="Howarth C."/>
            <person name="Imamovic A."/>
            <person name="Ireland A."/>
            <person name="Larimer J."/>
            <person name="McCowan C."/>
            <person name="Murphy C."/>
            <person name="Pearson M."/>
            <person name="Poon T.W."/>
            <person name="Priest M."/>
            <person name="Roberts A."/>
            <person name="Saif S."/>
            <person name="Shea T."/>
            <person name="Sisk P."/>
            <person name="Sykes S."/>
            <person name="Wortman J."/>
            <person name="Nusbaum C."/>
            <person name="Birren B."/>
        </authorList>
    </citation>
    <scope>NUCLEOTIDE SEQUENCE [LARGE SCALE GENOMIC DNA]</scope>
    <source>
        <strain evidence="4 5">CBS 119918</strain>
    </source>
</reference>
<dbReference type="STRING" id="1182545.A0A072Q2S4"/>
<dbReference type="Gene3D" id="3.40.710.10">
    <property type="entry name" value="DD-peptidase/beta-lactamase superfamily"/>
    <property type="match status" value="1"/>
</dbReference>
<evidence type="ECO:0000259" key="3">
    <source>
        <dbReference type="Pfam" id="PF26335"/>
    </source>
</evidence>
<keyword evidence="1" id="KW-0732">Signal</keyword>
<feature type="chain" id="PRO_5001682027" evidence="1">
    <location>
        <begin position="19"/>
        <end position="590"/>
    </location>
</feature>
<gene>
    <name evidence="4" type="ORF">A1O9_00172</name>
</gene>
<protein>
    <submittedName>
        <fullName evidence="4">Uncharacterized protein</fullName>
    </submittedName>
</protein>
<comment type="caution">
    <text evidence="4">The sequence shown here is derived from an EMBL/GenBank/DDBJ whole genome shotgun (WGS) entry which is preliminary data.</text>
</comment>
<dbReference type="InterPro" id="IPR058664">
    <property type="entry name" value="ARB_00930-like_C"/>
</dbReference>
<dbReference type="Proteomes" id="UP000027920">
    <property type="component" value="Unassembled WGS sequence"/>
</dbReference>
<dbReference type="PANTHER" id="PTHR22935">
    <property type="entry name" value="PENICILLIN-BINDING PROTEIN"/>
    <property type="match status" value="1"/>
</dbReference>
<dbReference type="InterPro" id="IPR012338">
    <property type="entry name" value="Beta-lactam/transpept-like"/>
</dbReference>
<dbReference type="AlphaFoldDB" id="A0A072Q2S4"/>
<dbReference type="Pfam" id="PF00144">
    <property type="entry name" value="Beta-lactamase"/>
    <property type="match status" value="1"/>
</dbReference>
<organism evidence="4 5">
    <name type="scientific">Exophiala aquamarina CBS 119918</name>
    <dbReference type="NCBI Taxonomy" id="1182545"/>
    <lineage>
        <taxon>Eukaryota</taxon>
        <taxon>Fungi</taxon>
        <taxon>Dikarya</taxon>
        <taxon>Ascomycota</taxon>
        <taxon>Pezizomycotina</taxon>
        <taxon>Eurotiomycetes</taxon>
        <taxon>Chaetothyriomycetidae</taxon>
        <taxon>Chaetothyriales</taxon>
        <taxon>Herpotrichiellaceae</taxon>
        <taxon>Exophiala</taxon>
    </lineage>
</organism>
<dbReference type="GeneID" id="25275124"/>
<keyword evidence="5" id="KW-1185">Reference proteome</keyword>
<evidence type="ECO:0000259" key="2">
    <source>
        <dbReference type="Pfam" id="PF00144"/>
    </source>
</evidence>
<dbReference type="HOGENOM" id="CLU_019706_0_0_1"/>
<evidence type="ECO:0000313" key="5">
    <source>
        <dbReference type="Proteomes" id="UP000027920"/>
    </source>
</evidence>
<dbReference type="Pfam" id="PF26335">
    <property type="entry name" value="ARB_00930_C"/>
    <property type="match status" value="1"/>
</dbReference>
<dbReference type="EMBL" id="AMGV01000001">
    <property type="protein sequence ID" value="KEF62200.1"/>
    <property type="molecule type" value="Genomic_DNA"/>
</dbReference>
<dbReference type="InterPro" id="IPR001466">
    <property type="entry name" value="Beta-lactam-related"/>
</dbReference>
<feature type="signal peptide" evidence="1">
    <location>
        <begin position="1"/>
        <end position="18"/>
    </location>
</feature>
<dbReference type="VEuPathDB" id="FungiDB:A1O9_00172"/>
<accession>A0A072Q2S4</accession>
<dbReference type="SUPFAM" id="SSF56601">
    <property type="entry name" value="beta-lactamase/transpeptidase-like"/>
    <property type="match status" value="1"/>
</dbReference>
<dbReference type="PANTHER" id="PTHR22935:SF97">
    <property type="entry name" value="BETA-LACTAMASE-RELATED DOMAIN-CONTAINING PROTEIN"/>
    <property type="match status" value="1"/>
</dbReference>
<sequence length="590" mass="64455">MALTRTLLFASLALHAFADLVVPPKADLATLGPVYQAAKNSSFKAFEDAAAKATEAINKIIATGNSTFGPFDTETTSFSLQVFNTFDAKPLYEFHFEAPGLNGSYTKGKLSEDTIYRSGSLGKLMTVYTFLVDIGDDIFTDPVTKYIPELASAPFINPILSTNWSEVTIGALASQLSGIGRDYLSIETWGQPSVDEIVAVGYPEIDHSNFPPCNFYGPQPSCTREQTLQGIVNHPPAFKSYSTPAYSNLAYLLLGLVYEQITGRTIDEGQTDVFHNKLGATSSYPRPPTSEVDAVIPYNDSFALFTYDLGLLSPAGGQYVTTKDLRTWGQAILKSTHLPRALTGRWLKPRSFTSQWASAVGAPFEIYRLEIPSNEIINAGRIVDTYCKQGDVGQYSTYFGLAPDLEIGVSVMAAGVSPNRQVPPVRDTVIELFYQAADAAAKEQASQAFRGTFKSNDANSSITLTVDDGPGVAVTGWISNGVDFLANDLFSAYSSFRLFPTKLTYDDAGITYFAYRLEVSRFNGEPVTGDWWSEFNDLWLQVDNYIYANLATDAFIIGFDASGLVQSVASQALRTTMHRAEIGQGQHIRN</sequence>
<dbReference type="RefSeq" id="XP_013264790.1">
    <property type="nucleotide sequence ID" value="XM_013409336.1"/>
</dbReference>
<feature type="domain" description="Beta-lactamase-like ARB-00930-like C-terminal" evidence="3">
    <location>
        <begin position="441"/>
        <end position="580"/>
    </location>
</feature>
<name>A0A072Q2S4_9EURO</name>
<dbReference type="OrthoDB" id="10250282at2759"/>
<evidence type="ECO:0000256" key="1">
    <source>
        <dbReference type="SAM" id="SignalP"/>
    </source>
</evidence>
<proteinExistence type="predicted"/>